<keyword evidence="3" id="KW-0812">Transmembrane</keyword>
<evidence type="ECO:0000313" key="7">
    <source>
        <dbReference type="Proteomes" id="UP001623041"/>
    </source>
</evidence>
<evidence type="ECO:0000256" key="3">
    <source>
        <dbReference type="SAM" id="Phobius"/>
    </source>
</evidence>
<evidence type="ECO:0000259" key="5">
    <source>
        <dbReference type="Pfam" id="PF14257"/>
    </source>
</evidence>
<evidence type="ECO:0000313" key="6">
    <source>
        <dbReference type="EMBL" id="MFK9092256.1"/>
    </source>
</evidence>
<accession>A0ABW8RJ89</accession>
<dbReference type="RefSeq" id="WP_406580863.1">
    <property type="nucleotide sequence ID" value="NZ_JBJHQH010000008.1"/>
</dbReference>
<keyword evidence="3" id="KW-0472">Membrane</keyword>
<keyword evidence="1" id="KW-0175">Coiled coil</keyword>
<feature type="domain" description="DUF4349" evidence="5">
    <location>
        <begin position="76"/>
        <end position="290"/>
    </location>
</feature>
<feature type="transmembrane region" description="Helical" evidence="3">
    <location>
        <begin position="261"/>
        <end position="294"/>
    </location>
</feature>
<feature type="chain" id="PRO_5045852998" evidence="4">
    <location>
        <begin position="28"/>
        <end position="304"/>
    </location>
</feature>
<reference evidence="6 7" key="1">
    <citation type="submission" date="2024-11" db="EMBL/GenBank/DDBJ databases">
        <authorList>
            <person name="Lucas J.A."/>
        </authorList>
    </citation>
    <scope>NUCLEOTIDE SEQUENCE [LARGE SCALE GENOMIC DNA]</scope>
    <source>
        <strain evidence="6 7">Z 5.4</strain>
    </source>
</reference>
<name>A0ABW8RJ89_9BACI</name>
<organism evidence="6 7">
    <name type="scientific">Bacillus salipaludis</name>
    <dbReference type="NCBI Taxonomy" id="2547811"/>
    <lineage>
        <taxon>Bacteria</taxon>
        <taxon>Bacillati</taxon>
        <taxon>Bacillota</taxon>
        <taxon>Bacilli</taxon>
        <taxon>Bacillales</taxon>
        <taxon>Bacillaceae</taxon>
        <taxon>Bacillus</taxon>
    </lineage>
</organism>
<keyword evidence="7" id="KW-1185">Reference proteome</keyword>
<sequence>MKKLRKVIPILLIAVLFGLAGCSSSSKSENAKMNRESKADMDASQREGGEQPSLYSNQKAEADKSTAAAKIEVPNQMVIYQADLQLRVKKFEHTIQSLEEKAEKYGGYIAESNVTREGKEQVSGSLKIRIPQKHFQDFLHDAEGQAAEVLQRNITGQDVTEEYVDLESRLKSKKAVEERLLAFMKDATKTEDLLKISADLAAVQEEIETIEGKMKFLENQTSLSTVFITLYENKVIVPDIDKDKLNTWEKTKQQFMKSTNMLLGGLSGLVIFIIGNIPVLAVFIIIGLLFFFIYKKRKNSNRQD</sequence>
<gene>
    <name evidence="6" type="ORF">ACJEBI_12275</name>
</gene>
<evidence type="ECO:0000256" key="4">
    <source>
        <dbReference type="SAM" id="SignalP"/>
    </source>
</evidence>
<feature type="signal peptide" evidence="4">
    <location>
        <begin position="1"/>
        <end position="27"/>
    </location>
</feature>
<evidence type="ECO:0000256" key="1">
    <source>
        <dbReference type="SAM" id="Coils"/>
    </source>
</evidence>
<dbReference type="Pfam" id="PF14257">
    <property type="entry name" value="DUF4349"/>
    <property type="match status" value="1"/>
</dbReference>
<keyword evidence="4" id="KW-0732">Signal</keyword>
<comment type="caution">
    <text evidence="6">The sequence shown here is derived from an EMBL/GenBank/DDBJ whole genome shotgun (WGS) entry which is preliminary data.</text>
</comment>
<feature type="region of interest" description="Disordered" evidence="2">
    <location>
        <begin position="24"/>
        <end position="61"/>
    </location>
</feature>
<keyword evidence="3" id="KW-1133">Transmembrane helix</keyword>
<dbReference type="Proteomes" id="UP001623041">
    <property type="component" value="Unassembled WGS sequence"/>
</dbReference>
<proteinExistence type="predicted"/>
<feature type="coiled-coil region" evidence="1">
    <location>
        <begin position="193"/>
        <end position="220"/>
    </location>
</feature>
<dbReference type="InterPro" id="IPR025645">
    <property type="entry name" value="DUF4349"/>
</dbReference>
<protein>
    <submittedName>
        <fullName evidence="6">DUF4349 domain-containing protein</fullName>
    </submittedName>
</protein>
<evidence type="ECO:0000256" key="2">
    <source>
        <dbReference type="SAM" id="MobiDB-lite"/>
    </source>
</evidence>
<feature type="compositionally biased region" description="Basic and acidic residues" evidence="2">
    <location>
        <begin position="29"/>
        <end position="49"/>
    </location>
</feature>
<dbReference type="EMBL" id="JBJHQH010000008">
    <property type="protein sequence ID" value="MFK9092256.1"/>
    <property type="molecule type" value="Genomic_DNA"/>
</dbReference>
<dbReference type="PROSITE" id="PS51257">
    <property type="entry name" value="PROKAR_LIPOPROTEIN"/>
    <property type="match status" value="1"/>
</dbReference>